<dbReference type="InterPro" id="IPR029058">
    <property type="entry name" value="AB_hydrolase_fold"/>
</dbReference>
<dbReference type="Gene3D" id="3.40.50.150">
    <property type="entry name" value="Vaccinia Virus protein VP39"/>
    <property type="match status" value="1"/>
</dbReference>
<dbReference type="InterPro" id="IPR051044">
    <property type="entry name" value="MAG_DAG_Lipase"/>
</dbReference>
<name>A0A1A8Y107_9RHOO</name>
<keyword evidence="4" id="KW-1185">Reference proteome</keyword>
<gene>
    <name evidence="3" type="primary">ynbC</name>
    <name evidence="3" type="ORF">PROAA_720006</name>
</gene>
<dbReference type="RefSeq" id="WP_186412386.1">
    <property type="nucleotide sequence ID" value="NZ_FLQY01000376.1"/>
</dbReference>
<dbReference type="EMBL" id="FLQY01000376">
    <property type="protein sequence ID" value="SBT10820.1"/>
    <property type="molecule type" value="Genomic_DNA"/>
</dbReference>
<accession>A0A1A8Y107</accession>
<evidence type="ECO:0000259" key="1">
    <source>
        <dbReference type="Pfam" id="PF12146"/>
    </source>
</evidence>
<dbReference type="Proteomes" id="UP000199600">
    <property type="component" value="Unassembled WGS sequence"/>
</dbReference>
<sequence length="586" mass="65743">MSAPRPSLEASFTTHDGVPLFYQHWPAERTPRRGAIVIFHRGHEHSGRMAHLASELDLPDFDFFAWDARGHGRSPGVRGFSPSLACSVRDVNTFVRHIESSHGVATDDMVILGQSIGAVLVGVWAHDYATPVRCLVLASPAFKVKLYVPFAVRGLSLAHRLLGNFFVSSYVKSRFLTRDVQRQESYDADPLISRSISVNMLLDLYRTAPRIIADAQAITAPTLLLISEKDWVVHHAPQHEFFSRLGSSIKEKHVLTGFLHDTFGEYDRRAAINTTREFVLRQFAAPLYRPDLRAADQHGAMYDEAVALSRPLSLLSPRSLYWSLSRLNIRFGSLWSAGLRLGRQTGFDSGSSLDYVYRNKPTGHGIVGRLIDKIYLNAIGWRGIRQRKQHIMELLCLAMENLYRDRQAVRILDIAAGHGRYIFDALQHYPRRPESIRLRDFDNMNVKDGTALIRASGFEDIAQFVAGDAFDATELAATTPPASVGIVSGLYELFPENDAVSRSLFGLSKAIGAGGYLIYTGQPWHPQLELIARSLTSHRGGKPWIMRRRTQAEMDQLVAEAGFEKLEQRIDEWGIFTVALAQRRPA</sequence>
<dbReference type="Gene3D" id="3.40.50.1820">
    <property type="entry name" value="alpha/beta hydrolase"/>
    <property type="match status" value="1"/>
</dbReference>
<feature type="domain" description="Methyltransferase" evidence="2">
    <location>
        <begin position="276"/>
        <end position="583"/>
    </location>
</feature>
<reference evidence="3 4" key="1">
    <citation type="submission" date="2016-06" db="EMBL/GenBank/DDBJ databases">
        <authorList>
            <person name="Kjaerup R.B."/>
            <person name="Dalgaard T.S."/>
            <person name="Juul-Madsen H.R."/>
        </authorList>
    </citation>
    <scope>NUCLEOTIDE SEQUENCE [LARGE SCALE GENOMIC DNA]</scope>
    <source>
        <strain evidence="3">2</strain>
    </source>
</reference>
<organism evidence="3 4">
    <name type="scientific">Candidatus Propionivibrio aalborgensis</name>
    <dbReference type="NCBI Taxonomy" id="1860101"/>
    <lineage>
        <taxon>Bacteria</taxon>
        <taxon>Pseudomonadati</taxon>
        <taxon>Pseudomonadota</taxon>
        <taxon>Betaproteobacteria</taxon>
        <taxon>Rhodocyclales</taxon>
        <taxon>Rhodocyclaceae</taxon>
        <taxon>Propionivibrio</taxon>
    </lineage>
</organism>
<evidence type="ECO:0000313" key="3">
    <source>
        <dbReference type="EMBL" id="SBT10820.1"/>
    </source>
</evidence>
<evidence type="ECO:0000259" key="2">
    <source>
        <dbReference type="Pfam" id="PF12147"/>
    </source>
</evidence>
<dbReference type="GO" id="GO:0016787">
    <property type="term" value="F:hydrolase activity"/>
    <property type="evidence" value="ECO:0007669"/>
    <property type="project" value="UniProtKB-KW"/>
</dbReference>
<dbReference type="InterPro" id="IPR022744">
    <property type="entry name" value="MeTrfase_dom_put"/>
</dbReference>
<dbReference type="AlphaFoldDB" id="A0A1A8Y107"/>
<dbReference type="Pfam" id="PF12147">
    <property type="entry name" value="Methyltransf_20"/>
    <property type="match status" value="1"/>
</dbReference>
<protein>
    <submittedName>
        <fullName evidence="3">Putative hydrolase</fullName>
    </submittedName>
</protein>
<dbReference type="SUPFAM" id="SSF53474">
    <property type="entry name" value="alpha/beta-Hydrolases"/>
    <property type="match status" value="1"/>
</dbReference>
<dbReference type="PANTHER" id="PTHR11614">
    <property type="entry name" value="PHOSPHOLIPASE-RELATED"/>
    <property type="match status" value="1"/>
</dbReference>
<evidence type="ECO:0000313" key="4">
    <source>
        <dbReference type="Proteomes" id="UP000199600"/>
    </source>
</evidence>
<feature type="domain" description="Serine aminopeptidase S33" evidence="1">
    <location>
        <begin position="31"/>
        <end position="266"/>
    </location>
</feature>
<dbReference type="InterPro" id="IPR029063">
    <property type="entry name" value="SAM-dependent_MTases_sf"/>
</dbReference>
<dbReference type="FunFam" id="3.40.50.1820:FF:000201">
    <property type="entry name" value="Alpha/beta fold hydrolase"/>
    <property type="match status" value="1"/>
</dbReference>
<dbReference type="SUPFAM" id="SSF53335">
    <property type="entry name" value="S-adenosyl-L-methionine-dependent methyltransferases"/>
    <property type="match status" value="1"/>
</dbReference>
<dbReference type="Pfam" id="PF12146">
    <property type="entry name" value="Hydrolase_4"/>
    <property type="match status" value="1"/>
</dbReference>
<dbReference type="InterPro" id="IPR022742">
    <property type="entry name" value="Hydrolase_4"/>
</dbReference>
<proteinExistence type="predicted"/>
<keyword evidence="3" id="KW-0378">Hydrolase</keyword>